<dbReference type="PANTHER" id="PTHR11668:SF514">
    <property type="entry name" value="SERINE_THREONINE-PROTEIN PHOSPHATASE"/>
    <property type="match status" value="1"/>
</dbReference>
<dbReference type="InterPro" id="IPR006186">
    <property type="entry name" value="Ser/Thr-sp_prot-phosphatase"/>
</dbReference>
<dbReference type="EC" id="3.1.3.16" evidence="1"/>
<comment type="similarity">
    <text evidence="1">Belongs to the PPP phosphatase family.</text>
</comment>
<evidence type="ECO:0000256" key="1">
    <source>
        <dbReference type="RuleBase" id="RU004273"/>
    </source>
</evidence>
<keyword evidence="1" id="KW-0378">Hydrolase</keyword>
<dbReference type="PANTHER" id="PTHR11668">
    <property type="entry name" value="SERINE/THREONINE PROTEIN PHOSPHATASE"/>
    <property type="match status" value="1"/>
</dbReference>
<feature type="domain" description="Serine/threonine specific protein phosphatases" evidence="2">
    <location>
        <begin position="119"/>
        <end position="124"/>
    </location>
</feature>
<dbReference type="InterPro" id="IPR029052">
    <property type="entry name" value="Metallo-depent_PP-like"/>
</dbReference>
<dbReference type="Gene3D" id="3.60.21.10">
    <property type="match status" value="1"/>
</dbReference>
<evidence type="ECO:0000259" key="2">
    <source>
        <dbReference type="PROSITE" id="PS00125"/>
    </source>
</evidence>
<organism evidence="3 4">
    <name type="scientific">Tritrichomonas musculus</name>
    <dbReference type="NCBI Taxonomy" id="1915356"/>
    <lineage>
        <taxon>Eukaryota</taxon>
        <taxon>Metamonada</taxon>
        <taxon>Parabasalia</taxon>
        <taxon>Tritrichomonadida</taxon>
        <taxon>Tritrichomonadidae</taxon>
        <taxon>Tritrichomonas</taxon>
    </lineage>
</organism>
<gene>
    <name evidence="3" type="ORF">M9Y10_021826</name>
</gene>
<dbReference type="InterPro" id="IPR004843">
    <property type="entry name" value="Calcineurin-like_PHP"/>
</dbReference>
<dbReference type="SMART" id="SM00156">
    <property type="entry name" value="PP2Ac"/>
    <property type="match status" value="1"/>
</dbReference>
<dbReference type="SUPFAM" id="SSF56300">
    <property type="entry name" value="Metallo-dependent phosphatases"/>
    <property type="match status" value="1"/>
</dbReference>
<dbReference type="Pfam" id="PF00149">
    <property type="entry name" value="Metallophos"/>
    <property type="match status" value="1"/>
</dbReference>
<comment type="caution">
    <text evidence="3">The sequence shown here is derived from an EMBL/GenBank/DDBJ whole genome shotgun (WGS) entry which is preliminary data.</text>
</comment>
<sequence>MTNFDPQAALKVFLDSKNRLKYFPFIYIPISYIEELCKTVTDIFLSEESVVSLSPPLTVCGDTHGQFTDTIRIFDVVGSLPENQYLFLGDYVDRGSQSVENIVFLLTLKVLYPNRIFLLRGNHETEEISTVYGLRDECIKRYGFGLYSTFLKVFEAMPFAAIVAGQIFCVHGGICSEKCDIETLKAVKRPLDLNDSKIITDLLWSDPNDDVRGFQPSPRGVSFLFGKGEAQNFMKLNNLSLIIRSHEFCSEGTAFPFGKDGGVITVFSASNYCSTMNSSAVLKIDENLLLHFVMFQINQVE</sequence>
<dbReference type="PROSITE" id="PS00125">
    <property type="entry name" value="SER_THR_PHOSPHATASE"/>
    <property type="match status" value="1"/>
</dbReference>
<dbReference type="PRINTS" id="PR00114">
    <property type="entry name" value="STPHPHTASE"/>
</dbReference>
<comment type="catalytic activity">
    <reaction evidence="1">
        <text>O-phospho-L-threonyl-[protein] + H2O = L-threonyl-[protein] + phosphate</text>
        <dbReference type="Rhea" id="RHEA:47004"/>
        <dbReference type="Rhea" id="RHEA-COMP:11060"/>
        <dbReference type="Rhea" id="RHEA-COMP:11605"/>
        <dbReference type="ChEBI" id="CHEBI:15377"/>
        <dbReference type="ChEBI" id="CHEBI:30013"/>
        <dbReference type="ChEBI" id="CHEBI:43474"/>
        <dbReference type="ChEBI" id="CHEBI:61977"/>
        <dbReference type="EC" id="3.1.3.16"/>
    </reaction>
</comment>
<dbReference type="InterPro" id="IPR050341">
    <property type="entry name" value="PP1_catalytic_subunit"/>
</dbReference>
<protein>
    <recommendedName>
        <fullName evidence="1">Serine/threonine-protein phosphatase</fullName>
        <ecNumber evidence="1">3.1.3.16</ecNumber>
    </recommendedName>
</protein>
<name>A0ABR2KRL9_9EUKA</name>
<accession>A0ABR2KRL9</accession>
<proteinExistence type="inferred from homology"/>
<dbReference type="EMBL" id="JAPFFF010000003">
    <property type="protein sequence ID" value="KAK8893406.1"/>
    <property type="molecule type" value="Genomic_DNA"/>
</dbReference>
<keyword evidence="4" id="KW-1185">Reference proteome</keyword>
<reference evidence="3 4" key="1">
    <citation type="submission" date="2024-04" db="EMBL/GenBank/DDBJ databases">
        <title>Tritrichomonas musculus Genome.</title>
        <authorList>
            <person name="Alves-Ferreira E."/>
            <person name="Grigg M."/>
            <person name="Lorenzi H."/>
            <person name="Galac M."/>
        </authorList>
    </citation>
    <scope>NUCLEOTIDE SEQUENCE [LARGE SCALE GENOMIC DNA]</scope>
    <source>
        <strain evidence="3 4">EAF2021</strain>
    </source>
</reference>
<dbReference type="Proteomes" id="UP001470230">
    <property type="component" value="Unassembled WGS sequence"/>
</dbReference>
<evidence type="ECO:0000313" key="3">
    <source>
        <dbReference type="EMBL" id="KAK8893406.1"/>
    </source>
</evidence>
<evidence type="ECO:0000313" key="4">
    <source>
        <dbReference type="Proteomes" id="UP001470230"/>
    </source>
</evidence>